<reference evidence="7" key="1">
    <citation type="journal article" date="2019" name="Int. J. Syst. Evol. Microbiol.">
        <title>The Global Catalogue of Microorganisms (GCM) 10K type strain sequencing project: providing services to taxonomists for standard genome sequencing and annotation.</title>
        <authorList>
            <consortium name="The Broad Institute Genomics Platform"/>
            <consortium name="The Broad Institute Genome Sequencing Center for Infectious Disease"/>
            <person name="Wu L."/>
            <person name="Ma J."/>
        </authorList>
    </citation>
    <scope>NUCLEOTIDE SEQUENCE [LARGE SCALE GENOMIC DNA]</scope>
    <source>
        <strain evidence="7">CGMCC 4.1434</strain>
    </source>
</reference>
<feature type="domain" description="AMP-binding enzyme C-terminal" evidence="5">
    <location>
        <begin position="425"/>
        <end position="500"/>
    </location>
</feature>
<evidence type="ECO:0000259" key="5">
    <source>
        <dbReference type="Pfam" id="PF13193"/>
    </source>
</evidence>
<proteinExistence type="inferred from homology"/>
<feature type="domain" description="AMP-dependent synthetase/ligase" evidence="4">
    <location>
        <begin position="17"/>
        <end position="374"/>
    </location>
</feature>
<dbReference type="Pfam" id="PF13193">
    <property type="entry name" value="AMP-binding_C"/>
    <property type="match status" value="1"/>
</dbReference>
<dbReference type="PANTHER" id="PTHR43201:SF5">
    <property type="entry name" value="MEDIUM-CHAIN ACYL-COA LIGASE ACSF2, MITOCHONDRIAL"/>
    <property type="match status" value="1"/>
</dbReference>
<evidence type="ECO:0000256" key="2">
    <source>
        <dbReference type="ARBA" id="ARBA00022598"/>
    </source>
</evidence>
<dbReference type="Gene3D" id="3.40.50.12780">
    <property type="entry name" value="N-terminal domain of ligase-like"/>
    <property type="match status" value="1"/>
</dbReference>
<name>A0ABW0TDQ0_9BACL</name>
<dbReference type="InterPro" id="IPR020845">
    <property type="entry name" value="AMP-binding_CS"/>
</dbReference>
<comment type="caution">
    <text evidence="6">The sequence shown here is derived from an EMBL/GenBank/DDBJ whole genome shotgun (WGS) entry which is preliminary data.</text>
</comment>
<keyword evidence="3" id="KW-1133">Transmembrane helix</keyword>
<evidence type="ECO:0000256" key="1">
    <source>
        <dbReference type="ARBA" id="ARBA00006432"/>
    </source>
</evidence>
<keyword evidence="7" id="KW-1185">Reference proteome</keyword>
<protein>
    <submittedName>
        <fullName evidence="6">Class I adenylate-forming enzyme family protein</fullName>
    </submittedName>
</protein>
<dbReference type="Pfam" id="PF00501">
    <property type="entry name" value="AMP-binding"/>
    <property type="match status" value="1"/>
</dbReference>
<evidence type="ECO:0000313" key="6">
    <source>
        <dbReference type="EMBL" id="MFC5587298.1"/>
    </source>
</evidence>
<keyword evidence="3" id="KW-0812">Transmembrane</keyword>
<dbReference type="PROSITE" id="PS00455">
    <property type="entry name" value="AMP_BINDING"/>
    <property type="match status" value="1"/>
</dbReference>
<evidence type="ECO:0000259" key="4">
    <source>
        <dbReference type="Pfam" id="PF00501"/>
    </source>
</evidence>
<feature type="transmembrane region" description="Helical" evidence="3">
    <location>
        <begin position="207"/>
        <end position="229"/>
    </location>
</feature>
<dbReference type="RefSeq" id="WP_381429189.1">
    <property type="nucleotide sequence ID" value="NZ_JBHSNO010000001.1"/>
</dbReference>
<dbReference type="InterPro" id="IPR000873">
    <property type="entry name" value="AMP-dep_synth/lig_dom"/>
</dbReference>
<comment type="similarity">
    <text evidence="1">Belongs to the ATP-dependent AMP-binding enzyme family.</text>
</comment>
<evidence type="ECO:0000256" key="3">
    <source>
        <dbReference type="SAM" id="Phobius"/>
    </source>
</evidence>
<dbReference type="SUPFAM" id="SSF56801">
    <property type="entry name" value="Acetyl-CoA synthetase-like"/>
    <property type="match status" value="1"/>
</dbReference>
<organism evidence="6 7">
    <name type="scientific">Sporosarcina soli</name>
    <dbReference type="NCBI Taxonomy" id="334736"/>
    <lineage>
        <taxon>Bacteria</taxon>
        <taxon>Bacillati</taxon>
        <taxon>Bacillota</taxon>
        <taxon>Bacilli</taxon>
        <taxon>Bacillales</taxon>
        <taxon>Caryophanaceae</taxon>
        <taxon>Sporosarcina</taxon>
    </lineage>
</organism>
<accession>A0ABW0TDQ0</accession>
<dbReference type="PANTHER" id="PTHR43201">
    <property type="entry name" value="ACYL-COA SYNTHETASE"/>
    <property type="match status" value="1"/>
</dbReference>
<dbReference type="InterPro" id="IPR045851">
    <property type="entry name" value="AMP-bd_C_sf"/>
</dbReference>
<gene>
    <name evidence="6" type="ORF">ACFPRA_00050</name>
</gene>
<evidence type="ECO:0000313" key="7">
    <source>
        <dbReference type="Proteomes" id="UP001596109"/>
    </source>
</evidence>
<keyword evidence="2" id="KW-0436">Ligase</keyword>
<dbReference type="Proteomes" id="UP001596109">
    <property type="component" value="Unassembled WGS sequence"/>
</dbReference>
<dbReference type="InterPro" id="IPR042099">
    <property type="entry name" value="ANL_N_sf"/>
</dbReference>
<dbReference type="EMBL" id="JBHSNO010000001">
    <property type="protein sequence ID" value="MFC5587298.1"/>
    <property type="molecule type" value="Genomic_DNA"/>
</dbReference>
<dbReference type="Gene3D" id="3.30.300.30">
    <property type="match status" value="1"/>
</dbReference>
<dbReference type="InterPro" id="IPR025110">
    <property type="entry name" value="AMP-bd_C"/>
</dbReference>
<sequence length="518" mass="57479">MEKRNELSVYGLLDYVSAQLPDAEAIYDYNTPRKTYQSLKNDVDAYADRLAAKGIGKGDRIAVSLPNWYETAVLLFAAGKVGAITVPFNPGYKSHEINYILRKSTPKALFITEKFKDSMSYEEALALVPTIVSVKFREERIDALEDWLCEDVPKIGKVEIDPKEDIYLILYTSGTTGEPKGVMLTHQACVMSGNAGADILQCSGDDVLLVTAPLFHIFGIAVNLFLAVASGARMVFLEKYNPEHVFQITEKEKVTIKQAVPTMYLKELEFEDFDKYDLSSLRTGIVAAAPISPDKVKAIREKFNINLLQAFGTSETATTTIGALDDSEEKILSTLGRPVKGVELKIVNANRVEVPAGTIGEIAIRGVANMKGYYQMPEQTAQVMDHEGWYYSGDLGKVDDEGFLYFVGRQKEVVIRGGFNIYPQEIENLIMQHPAIDTAIIIGLPDEVLGETVCAVIRCLPGEKCTEQEISDFLKPKIATYKLPNRVLFIDEFPLTASGKIQKVKMKELILKEANSLV</sequence>
<keyword evidence="3" id="KW-0472">Membrane</keyword>